<dbReference type="Pfam" id="PF17321">
    <property type="entry name" value="Vac17"/>
    <property type="match status" value="1"/>
</dbReference>
<name>A0A1G4JVA0_9SACH</name>
<dbReference type="AlphaFoldDB" id="A0A1G4JVA0"/>
<feature type="compositionally biased region" description="Polar residues" evidence="1">
    <location>
        <begin position="200"/>
        <end position="212"/>
    </location>
</feature>
<dbReference type="Proteomes" id="UP000191024">
    <property type="component" value="Chromosome F"/>
</dbReference>
<dbReference type="InterPro" id="IPR035293">
    <property type="entry name" value="Vac17"/>
</dbReference>
<organism evidence="2 3">
    <name type="scientific">Lachancea mirantina</name>
    <dbReference type="NCBI Taxonomy" id="1230905"/>
    <lineage>
        <taxon>Eukaryota</taxon>
        <taxon>Fungi</taxon>
        <taxon>Dikarya</taxon>
        <taxon>Ascomycota</taxon>
        <taxon>Saccharomycotina</taxon>
        <taxon>Saccharomycetes</taxon>
        <taxon>Saccharomycetales</taxon>
        <taxon>Saccharomycetaceae</taxon>
        <taxon>Lachancea</taxon>
    </lineage>
</organism>
<accession>A0A1G4JVA0</accession>
<evidence type="ECO:0000256" key="1">
    <source>
        <dbReference type="SAM" id="MobiDB-lite"/>
    </source>
</evidence>
<reference evidence="3" key="1">
    <citation type="submission" date="2016-03" db="EMBL/GenBank/DDBJ databases">
        <authorList>
            <person name="Devillers H."/>
        </authorList>
    </citation>
    <scope>NUCLEOTIDE SEQUENCE [LARGE SCALE GENOMIC DNA]</scope>
</reference>
<keyword evidence="3" id="KW-1185">Reference proteome</keyword>
<feature type="region of interest" description="Disordered" evidence="1">
    <location>
        <begin position="152"/>
        <end position="212"/>
    </location>
</feature>
<dbReference type="GO" id="GO:0043495">
    <property type="term" value="F:protein-membrane adaptor activity"/>
    <property type="evidence" value="ECO:0007669"/>
    <property type="project" value="InterPro"/>
</dbReference>
<gene>
    <name evidence="2" type="ORF">LAMI_0F00276G</name>
</gene>
<proteinExistence type="predicted"/>
<protein>
    <submittedName>
        <fullName evidence="2">LAMI_0F00276g1_1</fullName>
    </submittedName>
</protein>
<dbReference type="GO" id="GO:0000011">
    <property type="term" value="P:vacuole inheritance"/>
    <property type="evidence" value="ECO:0007669"/>
    <property type="project" value="InterPro"/>
</dbReference>
<evidence type="ECO:0000313" key="2">
    <source>
        <dbReference type="EMBL" id="SCU94942.1"/>
    </source>
</evidence>
<dbReference type="OrthoDB" id="4070503at2759"/>
<sequence>MDGSLTPQSDFRGDSGGDILAFLSQRLLTRSEAALSKLDASFQERKKVSVSNSTLVEKSQDLCRTYQQCISQLNSLCIEAQHLRNQIEHQQPSSHEGSDMIFMQLVCSFHTIAQKLDDLTTVTENNSPRSCSNASPSSFQPRPLKILQRRQAFTSPSNTSPTKKAHKCVSLEKREASSISLRADKPGEKRSASLPGSPPGISNSNQLSNSPILRTAKSCGNDLNKRKLKSSNHLNFFKNRQRLSISFFDKDDYSSDDETMISSSPRSNLCDPPEKFYRLRKCNSHESFLSTKKNGALKYTYPIKPITDLVMKHPSNASIELSRVDHDSVKGNRQSLYRDRNANSRSILAKFAQVQNQGSRESWASYVKRKKKELRETFSALNTNMQVTAETGEARNSTFSPPRATFFRHKNKRSQALTGSHHTTIMLGPNGSKFVTGNSAPRISASFCSNELKEAIETDILL</sequence>
<evidence type="ECO:0000313" key="3">
    <source>
        <dbReference type="Proteomes" id="UP000191024"/>
    </source>
</evidence>
<dbReference type="STRING" id="1230905.A0A1G4JVA0"/>
<feature type="compositionally biased region" description="Polar residues" evidence="1">
    <location>
        <begin position="152"/>
        <end position="162"/>
    </location>
</feature>
<feature type="compositionally biased region" description="Basic and acidic residues" evidence="1">
    <location>
        <begin position="169"/>
        <end position="191"/>
    </location>
</feature>
<dbReference type="EMBL" id="LT598467">
    <property type="protein sequence ID" value="SCU94942.1"/>
    <property type="molecule type" value="Genomic_DNA"/>
</dbReference>